<evidence type="ECO:0000256" key="7">
    <source>
        <dbReference type="ARBA" id="ARBA00023033"/>
    </source>
</evidence>
<feature type="binding site" description="axial binding residue" evidence="8">
    <location>
        <position position="391"/>
    </location>
    <ligand>
        <name>heme</name>
        <dbReference type="ChEBI" id="CHEBI:30413"/>
    </ligand>
    <ligandPart>
        <name>Fe</name>
        <dbReference type="ChEBI" id="CHEBI:18248"/>
    </ligandPart>
</feature>
<keyword evidence="4 8" id="KW-0479">Metal-binding</keyword>
<evidence type="ECO:0000256" key="3">
    <source>
        <dbReference type="ARBA" id="ARBA00022617"/>
    </source>
</evidence>
<comment type="cofactor">
    <cofactor evidence="1 8">
        <name>heme</name>
        <dbReference type="ChEBI" id="CHEBI:30413"/>
    </cofactor>
</comment>
<comment type="similarity">
    <text evidence="2">Belongs to the cytochrome P450 family.</text>
</comment>
<evidence type="ECO:0000313" key="10">
    <source>
        <dbReference type="Proteomes" id="UP001152130"/>
    </source>
</evidence>
<dbReference type="Pfam" id="PF00067">
    <property type="entry name" value="p450"/>
    <property type="match status" value="1"/>
</dbReference>
<dbReference type="Proteomes" id="UP001152130">
    <property type="component" value="Unassembled WGS sequence"/>
</dbReference>
<evidence type="ECO:0000256" key="8">
    <source>
        <dbReference type="PIRSR" id="PIRSR602403-1"/>
    </source>
</evidence>
<keyword evidence="5" id="KW-0560">Oxidoreductase</keyword>
<name>A0A9W8U516_9HYPO</name>
<evidence type="ECO:0008006" key="11">
    <source>
        <dbReference type="Google" id="ProtNLM"/>
    </source>
</evidence>
<evidence type="ECO:0000256" key="6">
    <source>
        <dbReference type="ARBA" id="ARBA00023004"/>
    </source>
</evidence>
<dbReference type="InterPro" id="IPR001128">
    <property type="entry name" value="Cyt_P450"/>
</dbReference>
<dbReference type="GO" id="GO:0005506">
    <property type="term" value="F:iron ion binding"/>
    <property type="evidence" value="ECO:0007669"/>
    <property type="project" value="InterPro"/>
</dbReference>
<comment type="caution">
    <text evidence="9">The sequence shown here is derived from an EMBL/GenBank/DDBJ whole genome shotgun (WGS) entry which is preliminary data.</text>
</comment>
<keyword evidence="10" id="KW-1185">Reference proteome</keyword>
<dbReference type="EMBL" id="JAPDHF010000025">
    <property type="protein sequence ID" value="KAJ4004014.1"/>
    <property type="molecule type" value="Genomic_DNA"/>
</dbReference>
<dbReference type="InterPro" id="IPR002403">
    <property type="entry name" value="Cyt_P450_E_grp-IV"/>
</dbReference>
<dbReference type="SUPFAM" id="SSF48264">
    <property type="entry name" value="Cytochrome P450"/>
    <property type="match status" value="1"/>
</dbReference>
<accession>A0A9W8U516</accession>
<dbReference type="GO" id="GO:0020037">
    <property type="term" value="F:heme binding"/>
    <property type="evidence" value="ECO:0007669"/>
    <property type="project" value="InterPro"/>
</dbReference>
<dbReference type="PRINTS" id="PR00465">
    <property type="entry name" value="EP450IV"/>
</dbReference>
<proteinExistence type="inferred from homology"/>
<organism evidence="9 10">
    <name type="scientific">Fusarium irregulare</name>
    <dbReference type="NCBI Taxonomy" id="2494466"/>
    <lineage>
        <taxon>Eukaryota</taxon>
        <taxon>Fungi</taxon>
        <taxon>Dikarya</taxon>
        <taxon>Ascomycota</taxon>
        <taxon>Pezizomycotina</taxon>
        <taxon>Sordariomycetes</taxon>
        <taxon>Hypocreomycetidae</taxon>
        <taxon>Hypocreales</taxon>
        <taxon>Nectriaceae</taxon>
        <taxon>Fusarium</taxon>
        <taxon>Fusarium incarnatum-equiseti species complex</taxon>
    </lineage>
</organism>
<dbReference type="AlphaFoldDB" id="A0A9W8U516"/>
<keyword evidence="3 8" id="KW-0349">Heme</keyword>
<evidence type="ECO:0000256" key="5">
    <source>
        <dbReference type="ARBA" id="ARBA00023002"/>
    </source>
</evidence>
<evidence type="ECO:0000256" key="1">
    <source>
        <dbReference type="ARBA" id="ARBA00001971"/>
    </source>
</evidence>
<keyword evidence="7" id="KW-0503">Monooxygenase</keyword>
<sequence>MHQILYKTTKRYGSVVRIAPNSLMTSDATLWRRICAVRSPYVRADWYRGMRFEPDKDIILTYSDDKHREMRSKMAAGYAGKENDNVEKALDARIIKLVRLIKNEYISDGNSYTPFDWGLMASNLTLDVVTELGFSHCIGNIERNADLYDYYGSIAQGLPIIQALTIFPWIVTLFEKSAILRRIMPSPEDEHGYGRLLGFAKKRARERFGPEKVEKRDMLGSFIRHGITQKEAEAETIVQMMAGTDPGATLLRVATLYIITQPQVHRRLLDEFQRYGLLADRSDKTIVSIATASKMPYLQACIKEALRICPPFCGLLEKVVPPGGDVLADGRALPKGTHIGVSFWGMMRDPDVFSDDADVFRPERWINTEEERLRMMEKSLECVFSPGRYTCLGKDMAILQVNKVLVE</sequence>
<dbReference type="InterPro" id="IPR036396">
    <property type="entry name" value="Cyt_P450_sf"/>
</dbReference>
<reference evidence="9" key="1">
    <citation type="submission" date="2022-10" db="EMBL/GenBank/DDBJ databases">
        <title>Fusarium specimens isolated from Avocado Roots.</title>
        <authorList>
            <person name="Stajich J."/>
            <person name="Roper C."/>
            <person name="Heimlech-Rivalta G."/>
        </authorList>
    </citation>
    <scope>NUCLEOTIDE SEQUENCE</scope>
    <source>
        <strain evidence="9">CF00143</strain>
    </source>
</reference>
<dbReference type="PANTHER" id="PTHR24305:SF77">
    <property type="entry name" value="CYTOCHROME P450 MONOOXYGENASE"/>
    <property type="match status" value="1"/>
</dbReference>
<dbReference type="PANTHER" id="PTHR24305">
    <property type="entry name" value="CYTOCHROME P450"/>
    <property type="match status" value="1"/>
</dbReference>
<dbReference type="GO" id="GO:0016705">
    <property type="term" value="F:oxidoreductase activity, acting on paired donors, with incorporation or reduction of molecular oxygen"/>
    <property type="evidence" value="ECO:0007669"/>
    <property type="project" value="InterPro"/>
</dbReference>
<dbReference type="PRINTS" id="PR00385">
    <property type="entry name" value="P450"/>
</dbReference>
<dbReference type="GO" id="GO:0004497">
    <property type="term" value="F:monooxygenase activity"/>
    <property type="evidence" value="ECO:0007669"/>
    <property type="project" value="UniProtKB-KW"/>
</dbReference>
<evidence type="ECO:0000313" key="9">
    <source>
        <dbReference type="EMBL" id="KAJ4004014.1"/>
    </source>
</evidence>
<dbReference type="Gene3D" id="1.10.630.10">
    <property type="entry name" value="Cytochrome P450"/>
    <property type="match status" value="1"/>
</dbReference>
<evidence type="ECO:0000256" key="2">
    <source>
        <dbReference type="ARBA" id="ARBA00010617"/>
    </source>
</evidence>
<keyword evidence="6 8" id="KW-0408">Iron</keyword>
<dbReference type="InterPro" id="IPR050121">
    <property type="entry name" value="Cytochrome_P450_monoxygenase"/>
</dbReference>
<protein>
    <recommendedName>
        <fullName evidence="11">Pisatin demethylase</fullName>
    </recommendedName>
</protein>
<evidence type="ECO:0000256" key="4">
    <source>
        <dbReference type="ARBA" id="ARBA00022723"/>
    </source>
</evidence>
<gene>
    <name evidence="9" type="ORF">NW766_011870</name>
</gene>